<dbReference type="OrthoDB" id="4149149at2759"/>
<organism evidence="1 2">
    <name type="scientific">Tuber borchii</name>
    <name type="common">White truffle</name>
    <dbReference type="NCBI Taxonomy" id="42251"/>
    <lineage>
        <taxon>Eukaryota</taxon>
        <taxon>Fungi</taxon>
        <taxon>Dikarya</taxon>
        <taxon>Ascomycota</taxon>
        <taxon>Pezizomycotina</taxon>
        <taxon>Pezizomycetes</taxon>
        <taxon>Pezizales</taxon>
        <taxon>Tuberaceae</taxon>
        <taxon>Tuber</taxon>
    </lineage>
</organism>
<sequence length="382" mass="43014">MPAANMDSHEVTTRLHVDELILDYLLWFCTSSLLKERRLRLDDQVGKREWTDAAKSADMGMRLVNSFTQTFKRLHPNAILPDSIALRQRICRFTTVFLRRLDATSPTFTRPSQSGTRTRAWLSRKRASNVIEDLTSSSPSSNVPIASEFSQTPFAPSNLRRNTEEMHRQMGFSSLPAAQQMYWGNISLREGLKEFMVLSSWTCAFNDEVSTLWVETATNYMVQSVLEAYRCEGAKGIDALNECFSWGPTTSQDGLDDDEVIVNEMFGGDDGSVGVLFEEMKTEALLEVLPPDDTPLETHLDRLAEKHTWAVFEETLVSGYLTAVVSAQPSPILLQVFVFSSFFSRWRVILTIGKQQLESGKLNGFEDRDISTLLANAGALVR</sequence>
<proteinExistence type="predicted"/>
<dbReference type="AlphaFoldDB" id="A0A2T6ZDP4"/>
<accession>A0A2T6ZDP4</accession>
<evidence type="ECO:0000313" key="2">
    <source>
        <dbReference type="Proteomes" id="UP000244722"/>
    </source>
</evidence>
<dbReference type="EMBL" id="NESQ01000363">
    <property type="protein sequence ID" value="PUU73612.1"/>
    <property type="molecule type" value="Genomic_DNA"/>
</dbReference>
<reference evidence="1 2" key="1">
    <citation type="submission" date="2017-04" db="EMBL/GenBank/DDBJ databases">
        <title>Draft genome sequence of Tuber borchii Vittad., a whitish edible truffle.</title>
        <authorList>
            <consortium name="DOE Joint Genome Institute"/>
            <person name="Murat C."/>
            <person name="Kuo A."/>
            <person name="Barry K.W."/>
            <person name="Clum A."/>
            <person name="Dockter R.B."/>
            <person name="Fauchery L."/>
            <person name="Iotti M."/>
            <person name="Kohler A."/>
            <person name="Labutti K."/>
            <person name="Lindquist E.A."/>
            <person name="Lipzen A."/>
            <person name="Ohm R.A."/>
            <person name="Wang M."/>
            <person name="Grigoriev I.V."/>
            <person name="Zambonelli A."/>
            <person name="Martin F.M."/>
        </authorList>
    </citation>
    <scope>NUCLEOTIDE SEQUENCE [LARGE SCALE GENOMIC DNA]</scope>
    <source>
        <strain evidence="1 2">Tbo3840</strain>
    </source>
</reference>
<keyword evidence="2" id="KW-1185">Reference proteome</keyword>
<protein>
    <submittedName>
        <fullName evidence="1">Uncharacterized protein</fullName>
    </submittedName>
</protein>
<gene>
    <name evidence="1" type="ORF">B9Z19DRAFT_1068853</name>
</gene>
<evidence type="ECO:0000313" key="1">
    <source>
        <dbReference type="EMBL" id="PUU73612.1"/>
    </source>
</evidence>
<name>A0A2T6ZDP4_TUBBO</name>
<dbReference type="Proteomes" id="UP000244722">
    <property type="component" value="Unassembled WGS sequence"/>
</dbReference>
<comment type="caution">
    <text evidence="1">The sequence shown here is derived from an EMBL/GenBank/DDBJ whole genome shotgun (WGS) entry which is preliminary data.</text>
</comment>